<evidence type="ECO:0000313" key="1">
    <source>
        <dbReference type="EMBL" id="MRW90115.1"/>
    </source>
</evidence>
<dbReference type="PIRSF" id="PIRSF007028">
    <property type="entry name" value="UCP007028"/>
    <property type="match status" value="1"/>
</dbReference>
<dbReference type="Gene3D" id="3.30.70.100">
    <property type="match status" value="1"/>
</dbReference>
<reference evidence="1 2" key="1">
    <citation type="submission" date="2019-11" db="EMBL/GenBank/DDBJ databases">
        <title>Novel species isolated from a subtropical stream in China.</title>
        <authorList>
            <person name="Lu H."/>
        </authorList>
    </citation>
    <scope>NUCLEOTIDE SEQUENCE [LARGE SCALE GENOMIC DNA]</scope>
    <source>
        <strain evidence="1 2">FT80W</strain>
    </source>
</reference>
<name>A0A6I2KVM3_9BURK</name>
<accession>A0A6I2KVM3</accession>
<dbReference type="AlphaFoldDB" id="A0A6I2KVM3"/>
<sequence length="119" mass="13628">MPYVDGFVIAVPKDKLDAYKQMALECAAVWKEHGALEFRENVGDDVPPGKLTSFPQAVMLQQDEVVIFSWIIFESRARRDEINDKVMHDPRVAAYMDPANMPFDAKRMIYGGFEMIIDQ</sequence>
<keyword evidence="2" id="KW-1185">Reference proteome</keyword>
<dbReference type="SUPFAM" id="SSF54909">
    <property type="entry name" value="Dimeric alpha+beta barrel"/>
    <property type="match status" value="1"/>
</dbReference>
<protein>
    <submittedName>
        <fullName evidence="1">DUF1428 family protein</fullName>
    </submittedName>
</protein>
<gene>
    <name evidence="1" type="ORF">GJ699_08985</name>
</gene>
<dbReference type="InterPro" id="IPR011008">
    <property type="entry name" value="Dimeric_a/b-barrel"/>
</dbReference>
<dbReference type="Proteomes" id="UP000433309">
    <property type="component" value="Unassembled WGS sequence"/>
</dbReference>
<dbReference type="RefSeq" id="WP_154375276.1">
    <property type="nucleotide sequence ID" value="NZ_WKJK01000004.1"/>
</dbReference>
<proteinExistence type="predicted"/>
<dbReference type="Pfam" id="PF07237">
    <property type="entry name" value="DUF1428"/>
    <property type="match status" value="1"/>
</dbReference>
<dbReference type="EMBL" id="WKJK01000004">
    <property type="protein sequence ID" value="MRW90115.1"/>
    <property type="molecule type" value="Genomic_DNA"/>
</dbReference>
<evidence type="ECO:0000313" key="2">
    <source>
        <dbReference type="Proteomes" id="UP000433309"/>
    </source>
</evidence>
<dbReference type="InterPro" id="IPR009874">
    <property type="entry name" value="DUF1428"/>
</dbReference>
<comment type="caution">
    <text evidence="1">The sequence shown here is derived from an EMBL/GenBank/DDBJ whole genome shotgun (WGS) entry which is preliminary data.</text>
</comment>
<organism evidence="1 2">
    <name type="scientific">Duganella guangzhouensis</name>
    <dbReference type="NCBI Taxonomy" id="2666084"/>
    <lineage>
        <taxon>Bacteria</taxon>
        <taxon>Pseudomonadati</taxon>
        <taxon>Pseudomonadota</taxon>
        <taxon>Betaproteobacteria</taxon>
        <taxon>Burkholderiales</taxon>
        <taxon>Oxalobacteraceae</taxon>
        <taxon>Telluria group</taxon>
        <taxon>Duganella</taxon>
    </lineage>
</organism>